<organism evidence="1 2">
    <name type="scientific">Amborella trichopoda</name>
    <dbReference type="NCBI Taxonomy" id="13333"/>
    <lineage>
        <taxon>Eukaryota</taxon>
        <taxon>Viridiplantae</taxon>
        <taxon>Streptophyta</taxon>
        <taxon>Embryophyta</taxon>
        <taxon>Tracheophyta</taxon>
        <taxon>Spermatophyta</taxon>
        <taxon>Magnoliopsida</taxon>
        <taxon>Amborellales</taxon>
        <taxon>Amborellaceae</taxon>
        <taxon>Amborella</taxon>
    </lineage>
</organism>
<accession>W1NQ64</accession>
<evidence type="ECO:0000313" key="1">
    <source>
        <dbReference type="EMBL" id="ERM97882.1"/>
    </source>
</evidence>
<name>W1NQ64_AMBTC</name>
<dbReference type="Proteomes" id="UP000017836">
    <property type="component" value="Unassembled WGS sequence"/>
</dbReference>
<keyword evidence="2" id="KW-1185">Reference proteome</keyword>
<proteinExistence type="predicted"/>
<dbReference type="Gramene" id="ERM97882">
    <property type="protein sequence ID" value="ERM97882"/>
    <property type="gene ID" value="AMTR_s00115p00122640"/>
</dbReference>
<gene>
    <name evidence="1" type="ORF">AMTR_s00115p00122640</name>
</gene>
<dbReference type="HOGENOM" id="CLU_2888772_0_0_1"/>
<reference evidence="2" key="1">
    <citation type="journal article" date="2013" name="Science">
        <title>The Amborella genome and the evolution of flowering plants.</title>
        <authorList>
            <consortium name="Amborella Genome Project"/>
        </authorList>
    </citation>
    <scope>NUCLEOTIDE SEQUENCE [LARGE SCALE GENOMIC DNA]</scope>
</reference>
<sequence length="63" mass="7315">MLSESNAQLDASTFGPYCDANIQSGVMNRWYAGSRKHPQPEKYDDLVYQEVDRQSKENYKLLQ</sequence>
<evidence type="ECO:0000313" key="2">
    <source>
        <dbReference type="Proteomes" id="UP000017836"/>
    </source>
</evidence>
<protein>
    <submittedName>
        <fullName evidence="1">Uncharacterized protein</fullName>
    </submittedName>
</protein>
<dbReference type="EMBL" id="KI395748">
    <property type="protein sequence ID" value="ERM97882.1"/>
    <property type="molecule type" value="Genomic_DNA"/>
</dbReference>
<dbReference type="AlphaFoldDB" id="W1NQ64"/>